<evidence type="ECO:0000256" key="2">
    <source>
        <dbReference type="ARBA" id="ARBA00022679"/>
    </source>
</evidence>
<evidence type="ECO:0000313" key="10">
    <source>
        <dbReference type="EMBL" id="MBO8443511.1"/>
    </source>
</evidence>
<dbReference type="NCBIfam" id="TIGR00556">
    <property type="entry name" value="pantethn_trn"/>
    <property type="match status" value="1"/>
</dbReference>
<dbReference type="SUPFAM" id="SSF56214">
    <property type="entry name" value="4'-phosphopantetheinyl transferase"/>
    <property type="match status" value="1"/>
</dbReference>
<dbReference type="GO" id="GO:0008897">
    <property type="term" value="F:holo-[acyl-carrier-protein] synthase activity"/>
    <property type="evidence" value="ECO:0007669"/>
    <property type="project" value="UniProtKB-UniRule"/>
</dbReference>
<dbReference type="InterPro" id="IPR008278">
    <property type="entry name" value="4-PPantetheinyl_Trfase_dom"/>
</dbReference>
<evidence type="ECO:0000256" key="5">
    <source>
        <dbReference type="ARBA" id="ARBA00022842"/>
    </source>
</evidence>
<keyword evidence="5 8" id="KW-0460">Magnesium</keyword>
<dbReference type="Pfam" id="PF01648">
    <property type="entry name" value="ACPS"/>
    <property type="match status" value="1"/>
</dbReference>
<dbReference type="HAMAP" id="MF_00101">
    <property type="entry name" value="AcpS"/>
    <property type="match status" value="1"/>
</dbReference>
<evidence type="ECO:0000256" key="8">
    <source>
        <dbReference type="HAMAP-Rule" id="MF_00101"/>
    </source>
</evidence>
<organism evidence="10 11">
    <name type="scientific">Candidatus Aphodenecus pullistercoris</name>
    <dbReference type="NCBI Taxonomy" id="2840669"/>
    <lineage>
        <taxon>Bacteria</taxon>
        <taxon>Pseudomonadati</taxon>
        <taxon>Spirochaetota</taxon>
        <taxon>Spirochaetia</taxon>
        <taxon>Spirochaetales</taxon>
        <taxon>Candidatus Aphodenecus</taxon>
    </lineage>
</organism>
<gene>
    <name evidence="8 10" type="primary">acpS</name>
    <name evidence="10" type="ORF">IAC42_07100</name>
</gene>
<keyword evidence="2 8" id="KW-0808">Transferase</keyword>
<keyword evidence="4 8" id="KW-0276">Fatty acid metabolism</keyword>
<accession>A0A9D9E8Z4</accession>
<reference evidence="10" key="1">
    <citation type="submission" date="2020-10" db="EMBL/GenBank/DDBJ databases">
        <authorList>
            <person name="Gilroy R."/>
        </authorList>
    </citation>
    <scope>NUCLEOTIDE SEQUENCE</scope>
    <source>
        <strain evidence="10">11167</strain>
    </source>
</reference>
<keyword evidence="3 8" id="KW-0479">Metal-binding</keyword>
<comment type="catalytic activity">
    <reaction evidence="8">
        <text>apo-[ACP] + CoA = holo-[ACP] + adenosine 3',5'-bisphosphate + H(+)</text>
        <dbReference type="Rhea" id="RHEA:12068"/>
        <dbReference type="Rhea" id="RHEA-COMP:9685"/>
        <dbReference type="Rhea" id="RHEA-COMP:9690"/>
        <dbReference type="ChEBI" id="CHEBI:15378"/>
        <dbReference type="ChEBI" id="CHEBI:29999"/>
        <dbReference type="ChEBI" id="CHEBI:57287"/>
        <dbReference type="ChEBI" id="CHEBI:58343"/>
        <dbReference type="ChEBI" id="CHEBI:64479"/>
        <dbReference type="EC" id="2.7.8.7"/>
    </reaction>
</comment>
<dbReference type="EC" id="2.7.8.7" evidence="8"/>
<proteinExistence type="inferred from homology"/>
<keyword evidence="6 8" id="KW-0443">Lipid metabolism</keyword>
<evidence type="ECO:0000256" key="4">
    <source>
        <dbReference type="ARBA" id="ARBA00022832"/>
    </source>
</evidence>
<keyword evidence="8" id="KW-0963">Cytoplasm</keyword>
<keyword evidence="7 8" id="KW-0275">Fatty acid biosynthesis</keyword>
<comment type="function">
    <text evidence="8">Transfers the 4'-phosphopantetheine moiety from coenzyme A to a Ser of acyl-carrier-protein.</text>
</comment>
<comment type="similarity">
    <text evidence="8">Belongs to the P-Pant transferase superfamily. AcpS family.</text>
</comment>
<evidence type="ECO:0000313" key="11">
    <source>
        <dbReference type="Proteomes" id="UP000823633"/>
    </source>
</evidence>
<evidence type="ECO:0000256" key="6">
    <source>
        <dbReference type="ARBA" id="ARBA00023098"/>
    </source>
</evidence>
<comment type="cofactor">
    <cofactor evidence="8">
        <name>Mg(2+)</name>
        <dbReference type="ChEBI" id="CHEBI:18420"/>
    </cofactor>
</comment>
<dbReference type="InterPro" id="IPR037143">
    <property type="entry name" value="4-PPantetheinyl_Trfase_dom_sf"/>
</dbReference>
<dbReference type="EMBL" id="JADIMU010000045">
    <property type="protein sequence ID" value="MBO8443511.1"/>
    <property type="molecule type" value="Genomic_DNA"/>
</dbReference>
<dbReference type="InterPro" id="IPR004568">
    <property type="entry name" value="Ppantetheine-prot_Trfase_dom"/>
</dbReference>
<dbReference type="AlphaFoldDB" id="A0A9D9E8Z4"/>
<feature type="binding site" evidence="8">
    <location>
        <position position="8"/>
    </location>
    <ligand>
        <name>Mg(2+)</name>
        <dbReference type="ChEBI" id="CHEBI:18420"/>
    </ligand>
</feature>
<dbReference type="NCBIfam" id="TIGR00516">
    <property type="entry name" value="acpS"/>
    <property type="match status" value="1"/>
</dbReference>
<protein>
    <recommendedName>
        <fullName evidence="8">Holo-[acyl-carrier-protein] synthase</fullName>
        <shortName evidence="8">Holo-ACP synthase</shortName>
        <ecNumber evidence="8">2.7.8.7</ecNumber>
    </recommendedName>
    <alternativeName>
        <fullName evidence="8">4'-phosphopantetheinyl transferase AcpS</fullName>
    </alternativeName>
</protein>
<evidence type="ECO:0000256" key="7">
    <source>
        <dbReference type="ARBA" id="ARBA00023160"/>
    </source>
</evidence>
<dbReference type="InterPro" id="IPR002582">
    <property type="entry name" value="ACPS"/>
</dbReference>
<name>A0A9D9E8Z4_9SPIR</name>
<dbReference type="GO" id="GO:0005737">
    <property type="term" value="C:cytoplasm"/>
    <property type="evidence" value="ECO:0007669"/>
    <property type="project" value="UniProtKB-SubCell"/>
</dbReference>
<reference evidence="10" key="2">
    <citation type="journal article" date="2021" name="PeerJ">
        <title>Extensive microbial diversity within the chicken gut microbiome revealed by metagenomics and culture.</title>
        <authorList>
            <person name="Gilroy R."/>
            <person name="Ravi A."/>
            <person name="Getino M."/>
            <person name="Pursley I."/>
            <person name="Horton D.L."/>
            <person name="Alikhan N.F."/>
            <person name="Baker D."/>
            <person name="Gharbi K."/>
            <person name="Hall N."/>
            <person name="Watson M."/>
            <person name="Adriaenssens E.M."/>
            <person name="Foster-Nyarko E."/>
            <person name="Jarju S."/>
            <person name="Secka A."/>
            <person name="Antonio M."/>
            <person name="Oren A."/>
            <person name="Chaudhuri R.R."/>
            <person name="La Ragione R."/>
            <person name="Hildebrand F."/>
            <person name="Pallen M.J."/>
        </authorList>
    </citation>
    <scope>NUCLEOTIDE SEQUENCE</scope>
    <source>
        <strain evidence="10">11167</strain>
    </source>
</reference>
<feature type="binding site" evidence="8">
    <location>
        <position position="52"/>
    </location>
    <ligand>
        <name>Mg(2+)</name>
        <dbReference type="ChEBI" id="CHEBI:18420"/>
    </ligand>
</feature>
<keyword evidence="1 8" id="KW-0444">Lipid biosynthesis</keyword>
<evidence type="ECO:0000256" key="1">
    <source>
        <dbReference type="ARBA" id="ARBA00022516"/>
    </source>
</evidence>
<feature type="domain" description="4'-phosphopantetheinyl transferase" evidence="9">
    <location>
        <begin position="4"/>
        <end position="110"/>
    </location>
</feature>
<dbReference type="GO" id="GO:0000287">
    <property type="term" value="F:magnesium ion binding"/>
    <property type="evidence" value="ECO:0007669"/>
    <property type="project" value="UniProtKB-UniRule"/>
</dbReference>
<dbReference type="Gene3D" id="3.90.470.20">
    <property type="entry name" value="4'-phosphopantetheinyl transferase domain"/>
    <property type="match status" value="1"/>
</dbReference>
<dbReference type="GO" id="GO:0006633">
    <property type="term" value="P:fatty acid biosynthetic process"/>
    <property type="evidence" value="ECO:0007669"/>
    <property type="project" value="UniProtKB-UniRule"/>
</dbReference>
<evidence type="ECO:0000259" key="9">
    <source>
        <dbReference type="Pfam" id="PF01648"/>
    </source>
</evidence>
<comment type="caution">
    <text evidence="10">The sequence shown here is derived from an EMBL/GenBank/DDBJ whole genome shotgun (WGS) entry which is preliminary data.</text>
</comment>
<dbReference type="Proteomes" id="UP000823633">
    <property type="component" value="Unassembled WGS sequence"/>
</dbReference>
<sequence>MLKGIGVDIVQNSRFEHMAQAVLERILTPYELSLAPQRGKEAYFASRFAAKEALVKALGTGFRGIQPRDINIAEDELGRPYITLGGDKAHLLEGLSVLLSLSHERDYSVAMVVLDGKD</sequence>
<comment type="subcellular location">
    <subcellularLocation>
        <location evidence="8">Cytoplasm</location>
    </subcellularLocation>
</comment>
<evidence type="ECO:0000256" key="3">
    <source>
        <dbReference type="ARBA" id="ARBA00022723"/>
    </source>
</evidence>